<dbReference type="AlphaFoldDB" id="A0A8H4AT99"/>
<proteinExistence type="predicted"/>
<accession>A0A8H4AT99</accession>
<evidence type="ECO:0000313" key="1">
    <source>
        <dbReference type="EMBL" id="KAF0530599.1"/>
    </source>
</evidence>
<reference evidence="1 2" key="1">
    <citation type="journal article" date="2019" name="Environ. Microbiol.">
        <title>At the nexus of three kingdoms: the genome of the mycorrhizal fungus Gigaspora margarita provides insights into plant, endobacterial and fungal interactions.</title>
        <authorList>
            <person name="Venice F."/>
            <person name="Ghignone S."/>
            <person name="Salvioli di Fossalunga A."/>
            <person name="Amselem J."/>
            <person name="Novero M."/>
            <person name="Xianan X."/>
            <person name="Sedzielewska Toro K."/>
            <person name="Morin E."/>
            <person name="Lipzen A."/>
            <person name="Grigoriev I.V."/>
            <person name="Henrissat B."/>
            <person name="Martin F.M."/>
            <person name="Bonfante P."/>
        </authorList>
    </citation>
    <scope>NUCLEOTIDE SEQUENCE [LARGE SCALE GENOMIC DNA]</scope>
    <source>
        <strain evidence="1 2">BEG34</strain>
    </source>
</reference>
<comment type="caution">
    <text evidence="1">The sequence shown here is derived from an EMBL/GenBank/DDBJ whole genome shotgun (WGS) entry which is preliminary data.</text>
</comment>
<name>A0A8H4AT99_GIGMA</name>
<dbReference type="Proteomes" id="UP000439903">
    <property type="component" value="Unassembled WGS sequence"/>
</dbReference>
<dbReference type="EMBL" id="WTPW01000247">
    <property type="protein sequence ID" value="KAF0530599.1"/>
    <property type="molecule type" value="Genomic_DNA"/>
</dbReference>
<evidence type="ECO:0000313" key="2">
    <source>
        <dbReference type="Proteomes" id="UP000439903"/>
    </source>
</evidence>
<sequence>MHDFINISSDGLSISIKVIPSTFNEYDEQYFVSMDNNFVKGANLNEPLRGIHDGIWILKTDMPKKRNPDNRIEGSVCLTREASKRYLPLEYKYVYINSLLNDNIKKVPINRYHYGLDSVHLALKLDQDQPIIIFDINEYDGNEKAAAELASDLSNMIVFKNITTFSFGLTNDLDESYGFQFGRFMI</sequence>
<protein>
    <submittedName>
        <fullName evidence="1">Uncharacterized protein</fullName>
    </submittedName>
</protein>
<gene>
    <name evidence="1" type="ORF">F8M41_012086</name>
</gene>
<keyword evidence="2" id="KW-1185">Reference proteome</keyword>
<dbReference type="OrthoDB" id="2438981at2759"/>
<organism evidence="1 2">
    <name type="scientific">Gigaspora margarita</name>
    <dbReference type="NCBI Taxonomy" id="4874"/>
    <lineage>
        <taxon>Eukaryota</taxon>
        <taxon>Fungi</taxon>
        <taxon>Fungi incertae sedis</taxon>
        <taxon>Mucoromycota</taxon>
        <taxon>Glomeromycotina</taxon>
        <taxon>Glomeromycetes</taxon>
        <taxon>Diversisporales</taxon>
        <taxon>Gigasporaceae</taxon>
        <taxon>Gigaspora</taxon>
    </lineage>
</organism>